<evidence type="ECO:0000256" key="2">
    <source>
        <dbReference type="ARBA" id="ARBA00012493"/>
    </source>
</evidence>
<keyword evidence="9 14" id="KW-0779">Telomere</keyword>
<protein>
    <recommendedName>
        <fullName evidence="3 14">Telomerase reverse transcriptase</fullName>
        <ecNumber evidence="2 14">2.7.7.49</ecNumber>
    </recommendedName>
    <alternativeName>
        <fullName evidence="12 14">Telomerase catalytic subunit</fullName>
    </alternativeName>
</protein>
<dbReference type="PANTHER" id="PTHR12066:SF0">
    <property type="entry name" value="TELOMERASE REVERSE TRANSCRIPTASE"/>
    <property type="match status" value="1"/>
</dbReference>
<dbReference type="InterPro" id="IPR021891">
    <property type="entry name" value="Telomerase_RBD"/>
</dbReference>
<keyword evidence="8 14" id="KW-0460">Magnesium</keyword>
<evidence type="ECO:0000256" key="6">
    <source>
        <dbReference type="ARBA" id="ARBA00022695"/>
    </source>
</evidence>
<dbReference type="InterPro" id="IPR003545">
    <property type="entry name" value="Telomerase_RT"/>
</dbReference>
<dbReference type="CDD" id="cd01648">
    <property type="entry name" value="TERT"/>
    <property type="match status" value="1"/>
</dbReference>
<keyword evidence="4 14" id="KW-0158">Chromosome</keyword>
<dbReference type="PROSITE" id="PS50878">
    <property type="entry name" value="RT_POL"/>
    <property type="match status" value="1"/>
</dbReference>
<keyword evidence="7 14" id="KW-0479">Metal-binding</keyword>
<dbReference type="OrthoDB" id="289721at2759"/>
<evidence type="ECO:0000256" key="3">
    <source>
        <dbReference type="ARBA" id="ARBA00016182"/>
    </source>
</evidence>
<dbReference type="GO" id="GO:0003720">
    <property type="term" value="F:telomerase activity"/>
    <property type="evidence" value="ECO:0007669"/>
    <property type="project" value="InterPro"/>
</dbReference>
<evidence type="ECO:0000256" key="11">
    <source>
        <dbReference type="ARBA" id="ARBA00023242"/>
    </source>
</evidence>
<dbReference type="SMART" id="SM00975">
    <property type="entry name" value="Telomerase_RBD"/>
    <property type="match status" value="1"/>
</dbReference>
<dbReference type="GO" id="GO:0000723">
    <property type="term" value="P:telomere maintenance"/>
    <property type="evidence" value="ECO:0007669"/>
    <property type="project" value="InterPro"/>
</dbReference>
<dbReference type="Pfam" id="PF12009">
    <property type="entry name" value="Telomerase_RBD"/>
    <property type="match status" value="1"/>
</dbReference>
<feature type="domain" description="Reverse transcriptase" evidence="16">
    <location>
        <begin position="423"/>
        <end position="700"/>
    </location>
</feature>
<keyword evidence="10 14" id="KW-0695">RNA-directed DNA polymerase</keyword>
<dbReference type="RefSeq" id="NP_001093605.1">
    <property type="nucleotide sequence ID" value="NM_001100135.1"/>
</dbReference>
<gene>
    <name evidence="17" type="primary">TERT</name>
</gene>
<evidence type="ECO:0000256" key="4">
    <source>
        <dbReference type="ARBA" id="ARBA00022454"/>
    </source>
</evidence>
<evidence type="ECO:0000313" key="17">
    <source>
        <dbReference type="EMBL" id="ABO09936.1"/>
    </source>
</evidence>
<dbReference type="GeneID" id="100187276"/>
<comment type="similarity">
    <text evidence="1 14">Belongs to the reverse transcriptase family. Telomerase subfamily.</text>
</comment>
<comment type="catalytic activity">
    <reaction evidence="13 14">
        <text>DNA(n) + a 2'-deoxyribonucleoside 5'-triphosphate = DNA(n+1) + diphosphate</text>
        <dbReference type="Rhea" id="RHEA:22508"/>
        <dbReference type="Rhea" id="RHEA-COMP:17339"/>
        <dbReference type="Rhea" id="RHEA-COMP:17340"/>
        <dbReference type="ChEBI" id="CHEBI:33019"/>
        <dbReference type="ChEBI" id="CHEBI:61560"/>
        <dbReference type="ChEBI" id="CHEBI:173112"/>
        <dbReference type="EC" id="2.7.7.49"/>
    </reaction>
</comment>
<dbReference type="Gene3D" id="1.10.132.70">
    <property type="match status" value="1"/>
</dbReference>
<dbReference type="GO" id="GO:0046872">
    <property type="term" value="F:metal ion binding"/>
    <property type="evidence" value="ECO:0007669"/>
    <property type="project" value="UniProtKB-KW"/>
</dbReference>
<dbReference type="EC" id="2.7.7.49" evidence="2 14"/>
<evidence type="ECO:0000256" key="7">
    <source>
        <dbReference type="ARBA" id="ARBA00022723"/>
    </source>
</evidence>
<evidence type="ECO:0000259" key="16">
    <source>
        <dbReference type="PROSITE" id="PS50878"/>
    </source>
</evidence>
<dbReference type="PANTHER" id="PTHR12066">
    <property type="entry name" value="TELOMERASE REVERSE TRANSCRIPTASE"/>
    <property type="match status" value="1"/>
</dbReference>
<dbReference type="Pfam" id="PF00078">
    <property type="entry name" value="RVT_1"/>
    <property type="match status" value="1"/>
</dbReference>
<dbReference type="Gene3D" id="3.10.10.20">
    <property type="match status" value="1"/>
</dbReference>
<dbReference type="Gene3D" id="1.10.357.90">
    <property type="match status" value="1"/>
</dbReference>
<evidence type="ECO:0000256" key="15">
    <source>
        <dbReference type="SAM" id="MobiDB-lite"/>
    </source>
</evidence>
<accession>A3R0W1</accession>
<dbReference type="InterPro" id="IPR000477">
    <property type="entry name" value="RT_dom"/>
</dbReference>
<comment type="subcellular location">
    <subcellularLocation>
        <location evidence="14">Nucleus</location>
    </subcellularLocation>
    <subcellularLocation>
        <location evidence="14">Chromosome</location>
        <location evidence="14">Telomere</location>
    </subcellularLocation>
</comment>
<sequence length="907" mass="105261">MKPVDWKIKTNCRAKFTSCEYVDIENSIKPMQHPSNMQSILPLHKIFYSKVSFNDKNNQDIFPTSHILMKLSKSKTGARDLVRHIFKDQNVENEIGKKRSRETDETLQEPVSKKRCVIDDTDNATLKSELETEFVGSKLKQTDVVPMVKQANEKVLINKNDSSVAKSLFSSSFAKVFSMAHTIKLETLSHEFDSSLPSTADASDSKPTKRSKFKAKRKQKPNLPRRLRKCIPLCYNILKKTDNRKLFSCLSHYTKFISPFERSFAKKNLDLLMEISTIELTEHISKMLQHYTSTHQVFLYLRSALKKTFPIHLMWGTKHNRSVFLKNLEKFLSCRRFDKVTIADFTRGIVMEDLPWLKGEDTSSNLLRFFQWMIEDYVFVVLSGSFYITENSNFKNRLFFYHKKMWAEIVAYGVALLLKQNRWAVPPIADVTIRPYFSVRFCPKVNGLRPIMRLRNADKMPDMVPFEVIASVLKLVCSKVPQATGFATQHHAHIYNGWKLFVLSLAGIPGRKRLFFVKMDIHRCFDSIPVVKLILIVEGLLDRSGEVDLTSATKGKLNCKVKHCTHCILTTLKYFLNKVTLSVLSKKFVKLHGIPQGWELSNLLCDIFYGHMEQQHLINVLDPIDGEPHLILRYVDDYLFVTTSRYKANAFLKLMYSDNFKEYGFIVNTKKTCTNFASDCSQQLEDLQEQDTFPWFGYLFPTCLNMGRKQLKQKGTHNFGGVSVDLSAYQSTHCIRDFISVQSPGTYNYFQQIRRNLTRRVTEICFDPQINGKMRIYRNLYELAMLGAIQMVAHQLHEGQPWVIGNPWQFRSNIKQMANAVLARIQRVFKSKHFLTRPLVSWLFYKAFKTKMKRHSNNKAALPVLQMGINQCVHQLCEVGEWDNVRHYLQRAVGMFPIHYRKVNCGL</sequence>
<organism evidence="17">
    <name type="scientific">Ciona intestinalis</name>
    <name type="common">Transparent sea squirt</name>
    <name type="synonym">Ascidia intestinalis</name>
    <dbReference type="NCBI Taxonomy" id="7719"/>
    <lineage>
        <taxon>Eukaryota</taxon>
        <taxon>Metazoa</taxon>
        <taxon>Chordata</taxon>
        <taxon>Tunicata</taxon>
        <taxon>Ascidiacea</taxon>
        <taxon>Phlebobranchia</taxon>
        <taxon>Cionidae</taxon>
        <taxon>Ciona</taxon>
    </lineage>
</organism>
<reference evidence="17" key="2">
    <citation type="journal article" date="2007" name="Gene">
        <title>Identification and characterization of sea squirt telomerase reverse transcriptase.</title>
        <authorList>
            <person name="Li Y."/>
            <person name="Yates J.A."/>
            <person name="Chen J.J."/>
        </authorList>
    </citation>
    <scope>NUCLEOTIDE SEQUENCE</scope>
</reference>
<evidence type="ECO:0000256" key="8">
    <source>
        <dbReference type="ARBA" id="ARBA00022842"/>
    </source>
</evidence>
<dbReference type="GO" id="GO:0005634">
    <property type="term" value="C:nucleus"/>
    <property type="evidence" value="ECO:0007669"/>
    <property type="project" value="UniProtKB-SubCell"/>
</dbReference>
<keyword evidence="6 14" id="KW-0548">Nucleotidyltransferase</keyword>
<evidence type="ECO:0000256" key="12">
    <source>
        <dbReference type="ARBA" id="ARBA00032044"/>
    </source>
</evidence>
<dbReference type="GO" id="GO:0000781">
    <property type="term" value="C:chromosome, telomeric region"/>
    <property type="evidence" value="ECO:0007669"/>
    <property type="project" value="UniProtKB-SubCell"/>
</dbReference>
<feature type="region of interest" description="Disordered" evidence="15">
    <location>
        <begin position="194"/>
        <end position="221"/>
    </location>
</feature>
<evidence type="ECO:0000256" key="1">
    <source>
        <dbReference type="ARBA" id="ARBA00008001"/>
    </source>
</evidence>
<feature type="compositionally biased region" description="Basic residues" evidence="15">
    <location>
        <begin position="208"/>
        <end position="221"/>
    </location>
</feature>
<comment type="function">
    <text evidence="14">Telomerase is a ribonucleoprotein enzyme essential for the replication of chromosome termini in most eukaryotes. It elongates telomeres. It is a reverse transcriptase that adds simple sequence repeats to chromosome ends by copying a template sequence within the RNA component of the enzyme.</text>
</comment>
<dbReference type="SUPFAM" id="SSF56672">
    <property type="entry name" value="DNA/RNA polymerases"/>
    <property type="match status" value="1"/>
</dbReference>
<dbReference type="PRINTS" id="PR01365">
    <property type="entry name" value="TELOMERASERT"/>
</dbReference>
<evidence type="ECO:0000256" key="5">
    <source>
        <dbReference type="ARBA" id="ARBA00022679"/>
    </source>
</evidence>
<dbReference type="Gene3D" id="1.10.10.2210">
    <property type="match status" value="1"/>
</dbReference>
<evidence type="ECO:0000256" key="10">
    <source>
        <dbReference type="ARBA" id="ARBA00022918"/>
    </source>
</evidence>
<dbReference type="EMBL" id="EF077623">
    <property type="protein sequence ID" value="ABO09936.1"/>
    <property type="molecule type" value="mRNA"/>
</dbReference>
<dbReference type="InterPro" id="IPR043502">
    <property type="entry name" value="DNA/RNA_pol_sf"/>
</dbReference>
<evidence type="ECO:0000256" key="9">
    <source>
        <dbReference type="ARBA" id="ARBA00022895"/>
    </source>
</evidence>
<keyword evidence="11 14" id="KW-0539">Nucleus</keyword>
<dbReference type="Gene3D" id="3.30.70.2630">
    <property type="match status" value="1"/>
</dbReference>
<reference evidence="17" key="1">
    <citation type="submission" date="2006-10" db="EMBL/GenBank/DDBJ databases">
        <authorList>
            <person name="Chen J.L."/>
        </authorList>
    </citation>
    <scope>NUCLEOTIDE SEQUENCE</scope>
</reference>
<proteinExistence type="evidence at transcript level"/>
<evidence type="ECO:0000256" key="14">
    <source>
        <dbReference type="RuleBase" id="RU365061"/>
    </source>
</evidence>
<dbReference type="GO" id="GO:0003677">
    <property type="term" value="F:DNA binding"/>
    <property type="evidence" value="ECO:0007669"/>
    <property type="project" value="InterPro"/>
</dbReference>
<evidence type="ECO:0000256" key="13">
    <source>
        <dbReference type="ARBA" id="ARBA00048173"/>
    </source>
</evidence>
<name>A3R0W1_CIOIN</name>
<dbReference type="AlphaFoldDB" id="A3R0W1"/>
<keyword evidence="5 14" id="KW-0808">Transferase</keyword>